<name>A0ABR4QF90_9CEST</name>
<proteinExistence type="predicted"/>
<sequence>MGTSARPIVGMQRNQYNPSLPPHKRFQQNSPVLGCDLVVYRSTTSMILTHRVPAVRTQRGLLVYATAAMVFLIQTPACARHNALEEELALEDLPLSENIPDEDYFGVLPYRLDRRGFLHSGRLGRRGLLPSHQSSKRGFLTASRLG</sequence>
<reference evidence="1 2" key="1">
    <citation type="journal article" date="2022" name="Front. Cell. Infect. Microbiol.">
        <title>The Genomes of Two Strains of Taenia crassiceps the Animal Model for the Study of Human Cysticercosis.</title>
        <authorList>
            <person name="Bobes R.J."/>
            <person name="Estrada K."/>
            <person name="Rios-Valencia D.G."/>
            <person name="Calderon-Gallegos A."/>
            <person name="de la Torre P."/>
            <person name="Carrero J.C."/>
            <person name="Sanchez-Flores A."/>
            <person name="Laclette J.P."/>
        </authorList>
    </citation>
    <scope>NUCLEOTIDE SEQUENCE [LARGE SCALE GENOMIC DNA]</scope>
    <source>
        <strain evidence="1">WFUcys</strain>
    </source>
</reference>
<evidence type="ECO:0000313" key="1">
    <source>
        <dbReference type="EMBL" id="KAL5107978.1"/>
    </source>
</evidence>
<dbReference type="Proteomes" id="UP001651158">
    <property type="component" value="Unassembled WGS sequence"/>
</dbReference>
<keyword evidence="2" id="KW-1185">Reference proteome</keyword>
<dbReference type="EMBL" id="JAKROA010000004">
    <property type="protein sequence ID" value="KAL5107978.1"/>
    <property type="molecule type" value="Genomic_DNA"/>
</dbReference>
<gene>
    <name evidence="1" type="ORF">TcWFU_007399</name>
</gene>
<protein>
    <submittedName>
        <fullName evidence="1">Uncharacterized protein</fullName>
    </submittedName>
</protein>
<comment type="caution">
    <text evidence="1">The sequence shown here is derived from an EMBL/GenBank/DDBJ whole genome shotgun (WGS) entry which is preliminary data.</text>
</comment>
<accession>A0ABR4QF90</accession>
<organism evidence="1 2">
    <name type="scientific">Taenia crassiceps</name>
    <dbReference type="NCBI Taxonomy" id="6207"/>
    <lineage>
        <taxon>Eukaryota</taxon>
        <taxon>Metazoa</taxon>
        <taxon>Spiralia</taxon>
        <taxon>Lophotrochozoa</taxon>
        <taxon>Platyhelminthes</taxon>
        <taxon>Cestoda</taxon>
        <taxon>Eucestoda</taxon>
        <taxon>Cyclophyllidea</taxon>
        <taxon>Taeniidae</taxon>
        <taxon>Taenia</taxon>
    </lineage>
</organism>
<evidence type="ECO:0000313" key="2">
    <source>
        <dbReference type="Proteomes" id="UP001651158"/>
    </source>
</evidence>